<protein>
    <recommendedName>
        <fullName evidence="5">Glycosyl transferase CAP10 domain-containing protein</fullName>
    </recommendedName>
</protein>
<sequence>MADRLAKLLALALTWSLYSLCEGHAGLRYVHASGGDRRVLRETGTPGTPDSGDTVREVPLSHYAWSEVVDSLEGLLEAALGPEVAYWRTRGVTCEDVVDTVTRLHSVFLDSVKVVLIRNNTWHFLHPASRQGATSGPGAGKRARSSGATPSRYNWPELEPTAFGECPQPCQAQLQAVYDTVARRLHRTRGAADPPYHLPDMVFVVNAADNMQRFGLYSRAPVLSLLKRWEVPWWGSNSTAPSLGRSPSSGELLAAMPLPSRVQQALDGAAAPANAAAAGLEDRGARSRAAGGGAVKTGRLGGGGAAGLAGSGRSSKRRKKKSKPSARRAMQQAARREAEAAAAAGRLEGPGGSRRPSALGAEGVAGSAGGSGLGTHSAERSRGLRRRQRQLDAATAAGTEGGAAAADGEGVGGDKLWDMVRRFVASRPPDLPPGVQTPNRLHAPPPPGGRGLHAKKPAYDMDLLLPTMAFVPRTLVMFPWERKKDVAFFSGVPFCPLYVDPHRVCPRVFLANLSSLRPDVLDARLVRPWNNKRLGAVGVFRRPVTLKPHPPTPMPDHARYRWLLNVDGLSASTRMGFLMTTDSVVLKSRSPFIEYYSRLQTPGSHYLEFWSNASDPYDVLGVVAAARATAAADPAAVAAAVAANQAIAARYIALQPKLLYARSALLAYHSLVPDMAQCVEDLAAALGRQ</sequence>
<reference evidence="6" key="1">
    <citation type="journal article" date="2020" name="bioRxiv">
        <title>Comparative genomics of Chlamydomonas.</title>
        <authorList>
            <person name="Craig R.J."/>
            <person name="Hasan A.R."/>
            <person name="Ness R.W."/>
            <person name="Keightley P.D."/>
        </authorList>
    </citation>
    <scope>NUCLEOTIDE SEQUENCE</scope>
    <source>
        <strain evidence="6">SAG 7.73</strain>
    </source>
</reference>
<evidence type="ECO:0000256" key="4">
    <source>
        <dbReference type="SAM" id="SignalP"/>
    </source>
</evidence>
<evidence type="ECO:0000256" key="1">
    <source>
        <dbReference type="ARBA" id="ARBA00010118"/>
    </source>
</evidence>
<comment type="similarity">
    <text evidence="1">Belongs to the glycosyltransferase 90 family.</text>
</comment>
<proteinExistence type="inferred from homology"/>
<keyword evidence="2" id="KW-0808">Transferase</keyword>
<dbReference type="PANTHER" id="PTHR12203">
    <property type="entry name" value="KDEL LYS-ASP-GLU-LEU CONTAINING - RELATED"/>
    <property type="match status" value="1"/>
</dbReference>
<evidence type="ECO:0000313" key="7">
    <source>
        <dbReference type="Proteomes" id="UP000650467"/>
    </source>
</evidence>
<feature type="signal peptide" evidence="4">
    <location>
        <begin position="1"/>
        <end position="23"/>
    </location>
</feature>
<name>A0A835T0F5_CHLIN</name>
<feature type="region of interest" description="Disordered" evidence="3">
    <location>
        <begin position="128"/>
        <end position="152"/>
    </location>
</feature>
<dbReference type="PANTHER" id="PTHR12203:SF35">
    <property type="entry name" value="PROTEIN O-GLUCOSYLTRANSFERASE 1"/>
    <property type="match status" value="1"/>
</dbReference>
<dbReference type="InterPro" id="IPR006598">
    <property type="entry name" value="CAP10"/>
</dbReference>
<feature type="region of interest" description="Disordered" evidence="3">
    <location>
        <begin position="427"/>
        <end position="454"/>
    </location>
</feature>
<comment type="caution">
    <text evidence="6">The sequence shown here is derived from an EMBL/GenBank/DDBJ whole genome shotgun (WGS) entry which is preliminary data.</text>
</comment>
<dbReference type="InterPro" id="IPR051091">
    <property type="entry name" value="O-Glucosyltr/Glycosyltrsf_90"/>
</dbReference>
<evidence type="ECO:0000259" key="5">
    <source>
        <dbReference type="Pfam" id="PF05686"/>
    </source>
</evidence>
<dbReference type="AlphaFoldDB" id="A0A835T0F5"/>
<feature type="chain" id="PRO_5032891382" description="Glycosyl transferase CAP10 domain-containing protein" evidence="4">
    <location>
        <begin position="24"/>
        <end position="689"/>
    </location>
</feature>
<keyword evidence="7" id="KW-1185">Reference proteome</keyword>
<keyword evidence="4" id="KW-0732">Signal</keyword>
<dbReference type="GO" id="GO:0016740">
    <property type="term" value="F:transferase activity"/>
    <property type="evidence" value="ECO:0007669"/>
    <property type="project" value="UniProtKB-KW"/>
</dbReference>
<dbReference type="OrthoDB" id="202415at2759"/>
<dbReference type="Pfam" id="PF05686">
    <property type="entry name" value="Glyco_transf_90"/>
    <property type="match status" value="1"/>
</dbReference>
<dbReference type="Proteomes" id="UP000650467">
    <property type="component" value="Unassembled WGS sequence"/>
</dbReference>
<evidence type="ECO:0000256" key="2">
    <source>
        <dbReference type="ARBA" id="ARBA00022679"/>
    </source>
</evidence>
<feature type="compositionally biased region" description="Low complexity" evidence="3">
    <location>
        <begin position="391"/>
        <end position="408"/>
    </location>
</feature>
<gene>
    <name evidence="6" type="ORF">HXX76_007677</name>
</gene>
<feature type="region of interest" description="Disordered" evidence="3">
    <location>
        <begin position="279"/>
        <end position="411"/>
    </location>
</feature>
<feature type="compositionally biased region" description="Basic residues" evidence="3">
    <location>
        <begin position="314"/>
        <end position="326"/>
    </location>
</feature>
<feature type="compositionally biased region" description="Gly residues" evidence="3">
    <location>
        <begin position="290"/>
        <end position="310"/>
    </location>
</feature>
<feature type="domain" description="Glycosyl transferase CAP10" evidence="5">
    <location>
        <begin position="478"/>
        <end position="612"/>
    </location>
</feature>
<evidence type="ECO:0000256" key="3">
    <source>
        <dbReference type="SAM" id="MobiDB-lite"/>
    </source>
</evidence>
<organism evidence="6 7">
    <name type="scientific">Chlamydomonas incerta</name>
    <dbReference type="NCBI Taxonomy" id="51695"/>
    <lineage>
        <taxon>Eukaryota</taxon>
        <taxon>Viridiplantae</taxon>
        <taxon>Chlorophyta</taxon>
        <taxon>core chlorophytes</taxon>
        <taxon>Chlorophyceae</taxon>
        <taxon>CS clade</taxon>
        <taxon>Chlamydomonadales</taxon>
        <taxon>Chlamydomonadaceae</taxon>
        <taxon>Chlamydomonas</taxon>
    </lineage>
</organism>
<dbReference type="EMBL" id="JAEHOC010000016">
    <property type="protein sequence ID" value="KAG2434792.1"/>
    <property type="molecule type" value="Genomic_DNA"/>
</dbReference>
<evidence type="ECO:0000313" key="6">
    <source>
        <dbReference type="EMBL" id="KAG2434792.1"/>
    </source>
</evidence>
<accession>A0A835T0F5</accession>